<name>A0AAD8I1B3_9APIA</name>
<dbReference type="PANTHER" id="PTHR15663">
    <property type="entry name" value="COMM DOMAIN-CONTAINING PROTEIN 9"/>
    <property type="match status" value="1"/>
</dbReference>
<organism evidence="1 2">
    <name type="scientific">Heracleum sosnowskyi</name>
    <dbReference type="NCBI Taxonomy" id="360622"/>
    <lineage>
        <taxon>Eukaryota</taxon>
        <taxon>Viridiplantae</taxon>
        <taxon>Streptophyta</taxon>
        <taxon>Embryophyta</taxon>
        <taxon>Tracheophyta</taxon>
        <taxon>Spermatophyta</taxon>
        <taxon>Magnoliopsida</taxon>
        <taxon>eudicotyledons</taxon>
        <taxon>Gunneridae</taxon>
        <taxon>Pentapetalae</taxon>
        <taxon>asterids</taxon>
        <taxon>campanulids</taxon>
        <taxon>Apiales</taxon>
        <taxon>Apiaceae</taxon>
        <taxon>Apioideae</taxon>
        <taxon>apioid superclade</taxon>
        <taxon>Tordylieae</taxon>
        <taxon>Tordyliinae</taxon>
        <taxon>Heracleum</taxon>
    </lineage>
</organism>
<evidence type="ECO:0000313" key="1">
    <source>
        <dbReference type="EMBL" id="KAK1377334.1"/>
    </source>
</evidence>
<keyword evidence="2" id="KW-1185">Reference proteome</keyword>
<dbReference type="InterPro" id="IPR037360">
    <property type="entry name" value="COMMD9"/>
</dbReference>
<evidence type="ECO:0000313" key="2">
    <source>
        <dbReference type="Proteomes" id="UP001237642"/>
    </source>
</evidence>
<sequence>MEKENNNTNIWSHLELLIRAKSKESLEYILQALWRTRNTGLDATDRRLFCEILDSLQDSQLDPLLVCLRMLIRQCVYENINKDEIHKLFPAEVSPEMQRLLTLLLQKFHSEWQEDIQKERGTLPRFKTMTWDMASQEGELMEPLPVINLKLQSNAHTQTKETNVKFQLAKDTLNTMMQSMYCIRDQLSDTGETRHEALHQQTDMV</sequence>
<dbReference type="Proteomes" id="UP001237642">
    <property type="component" value="Unassembled WGS sequence"/>
</dbReference>
<dbReference type="PANTHER" id="PTHR15663:SF4">
    <property type="entry name" value="COMM DOMAIN-CONTAINING PROTEIN 9"/>
    <property type="match status" value="1"/>
</dbReference>
<gene>
    <name evidence="1" type="ORF">POM88_033527</name>
</gene>
<accession>A0AAD8I1B3</accession>
<proteinExistence type="predicted"/>
<reference evidence="1" key="1">
    <citation type="submission" date="2023-02" db="EMBL/GenBank/DDBJ databases">
        <title>Genome of toxic invasive species Heracleum sosnowskyi carries increased number of genes despite the absence of recent whole-genome duplications.</title>
        <authorList>
            <person name="Schelkunov M."/>
            <person name="Shtratnikova V."/>
            <person name="Makarenko M."/>
            <person name="Klepikova A."/>
            <person name="Omelchenko D."/>
            <person name="Novikova G."/>
            <person name="Obukhova E."/>
            <person name="Bogdanov V."/>
            <person name="Penin A."/>
            <person name="Logacheva M."/>
        </authorList>
    </citation>
    <scope>NUCLEOTIDE SEQUENCE</scope>
    <source>
        <strain evidence="1">Hsosn_3</strain>
        <tissue evidence="1">Leaf</tissue>
    </source>
</reference>
<comment type="caution">
    <text evidence="1">The sequence shown here is derived from an EMBL/GenBank/DDBJ whole genome shotgun (WGS) entry which is preliminary data.</text>
</comment>
<reference evidence="1" key="2">
    <citation type="submission" date="2023-05" db="EMBL/GenBank/DDBJ databases">
        <authorList>
            <person name="Schelkunov M.I."/>
        </authorList>
    </citation>
    <scope>NUCLEOTIDE SEQUENCE</scope>
    <source>
        <strain evidence="1">Hsosn_3</strain>
        <tissue evidence="1">Leaf</tissue>
    </source>
</reference>
<protein>
    <submittedName>
        <fullName evidence="1">COMM domain-containing protein</fullName>
    </submittedName>
</protein>
<dbReference type="AlphaFoldDB" id="A0AAD8I1B3"/>
<dbReference type="EMBL" id="JAUIZM010000007">
    <property type="protein sequence ID" value="KAK1377334.1"/>
    <property type="molecule type" value="Genomic_DNA"/>
</dbReference>